<protein>
    <submittedName>
        <fullName evidence="7">Sigma-70 family RNA polymerase sigma factor</fullName>
    </submittedName>
</protein>
<keyword evidence="8" id="KW-1185">Reference proteome</keyword>
<evidence type="ECO:0000256" key="4">
    <source>
        <dbReference type="ARBA" id="ARBA00023163"/>
    </source>
</evidence>
<accession>A0A4Y9EJW5</accession>
<feature type="domain" description="RNA polymerase sigma factor 70 region 4 type 2" evidence="6">
    <location>
        <begin position="169"/>
        <end position="219"/>
    </location>
</feature>
<dbReference type="InterPro" id="IPR039425">
    <property type="entry name" value="RNA_pol_sigma-70-like"/>
</dbReference>
<evidence type="ECO:0000259" key="5">
    <source>
        <dbReference type="Pfam" id="PF04542"/>
    </source>
</evidence>
<gene>
    <name evidence="7" type="ORF">EUV02_11930</name>
</gene>
<dbReference type="OrthoDB" id="9803470at2"/>
<keyword evidence="4" id="KW-0804">Transcription</keyword>
<keyword evidence="2" id="KW-0805">Transcription regulation</keyword>
<name>A0A4Y9EJW5_9SPHN</name>
<evidence type="ECO:0000313" key="7">
    <source>
        <dbReference type="EMBL" id="TFU01021.1"/>
    </source>
</evidence>
<dbReference type="GO" id="GO:0016987">
    <property type="term" value="F:sigma factor activity"/>
    <property type="evidence" value="ECO:0007669"/>
    <property type="project" value="UniProtKB-KW"/>
</dbReference>
<proteinExistence type="inferred from homology"/>
<dbReference type="GO" id="GO:0003677">
    <property type="term" value="F:DNA binding"/>
    <property type="evidence" value="ECO:0007669"/>
    <property type="project" value="InterPro"/>
</dbReference>
<dbReference type="InterPro" id="IPR014284">
    <property type="entry name" value="RNA_pol_sigma-70_dom"/>
</dbReference>
<evidence type="ECO:0000256" key="3">
    <source>
        <dbReference type="ARBA" id="ARBA00023082"/>
    </source>
</evidence>
<dbReference type="PANTHER" id="PTHR43133">
    <property type="entry name" value="RNA POLYMERASE ECF-TYPE SIGMA FACTO"/>
    <property type="match status" value="1"/>
</dbReference>
<dbReference type="GO" id="GO:0006352">
    <property type="term" value="P:DNA-templated transcription initiation"/>
    <property type="evidence" value="ECO:0007669"/>
    <property type="project" value="InterPro"/>
</dbReference>
<dbReference type="InterPro" id="IPR013249">
    <property type="entry name" value="RNA_pol_sigma70_r4_t2"/>
</dbReference>
<sequence length="257" mass="27843">MASSLPPKSGRLPGAAAQTAAERDLGALLRVAFAEAEAAKLPQAFIDLLDRLGQDEAVATPAPEGLSDTEFKNQLSAVIAPLRIYARSISGSVDLADDLVQEALLKAWSARSRYRAGTNMRAWTYVILRNHYFSQVRRARFKGEWDEFTADLLLAQPANQEAHIALSDVQRGLLQLPDLQREALILVGAGGMAYEEVAEICGCAVGTIKSRVARGRVALAAMMETGVLPSRQKGDKANSAPMVDQIMDQVEMLQQHS</sequence>
<dbReference type="AlphaFoldDB" id="A0A4Y9EJW5"/>
<dbReference type="SUPFAM" id="SSF88659">
    <property type="entry name" value="Sigma3 and sigma4 domains of RNA polymerase sigma factors"/>
    <property type="match status" value="1"/>
</dbReference>
<dbReference type="Pfam" id="PF08281">
    <property type="entry name" value="Sigma70_r4_2"/>
    <property type="match status" value="1"/>
</dbReference>
<dbReference type="Gene3D" id="1.10.10.10">
    <property type="entry name" value="Winged helix-like DNA-binding domain superfamily/Winged helix DNA-binding domain"/>
    <property type="match status" value="1"/>
</dbReference>
<dbReference type="InterPro" id="IPR007627">
    <property type="entry name" value="RNA_pol_sigma70_r2"/>
</dbReference>
<dbReference type="EMBL" id="SIHO01000003">
    <property type="protein sequence ID" value="TFU01021.1"/>
    <property type="molecule type" value="Genomic_DNA"/>
</dbReference>
<dbReference type="InterPro" id="IPR013325">
    <property type="entry name" value="RNA_pol_sigma_r2"/>
</dbReference>
<dbReference type="PANTHER" id="PTHR43133:SF25">
    <property type="entry name" value="RNA POLYMERASE SIGMA FACTOR RFAY-RELATED"/>
    <property type="match status" value="1"/>
</dbReference>
<evidence type="ECO:0000259" key="6">
    <source>
        <dbReference type="Pfam" id="PF08281"/>
    </source>
</evidence>
<evidence type="ECO:0000313" key="8">
    <source>
        <dbReference type="Proteomes" id="UP000297737"/>
    </source>
</evidence>
<dbReference type="Proteomes" id="UP000297737">
    <property type="component" value="Unassembled WGS sequence"/>
</dbReference>
<evidence type="ECO:0000256" key="1">
    <source>
        <dbReference type="ARBA" id="ARBA00010641"/>
    </source>
</evidence>
<dbReference type="SUPFAM" id="SSF88946">
    <property type="entry name" value="Sigma2 domain of RNA polymerase sigma factors"/>
    <property type="match status" value="1"/>
</dbReference>
<reference evidence="7 8" key="1">
    <citation type="submission" date="2019-02" db="EMBL/GenBank/DDBJ databases">
        <title>Polymorphobacter sp. isolated from the lake at the Tibet of China.</title>
        <authorList>
            <person name="Li A."/>
        </authorList>
    </citation>
    <scope>NUCLEOTIDE SEQUENCE [LARGE SCALE GENOMIC DNA]</scope>
    <source>
        <strain evidence="7 8">DJ1R-1</strain>
    </source>
</reference>
<dbReference type="Pfam" id="PF04542">
    <property type="entry name" value="Sigma70_r2"/>
    <property type="match status" value="1"/>
</dbReference>
<dbReference type="InterPro" id="IPR013324">
    <property type="entry name" value="RNA_pol_sigma_r3/r4-like"/>
</dbReference>
<evidence type="ECO:0000256" key="2">
    <source>
        <dbReference type="ARBA" id="ARBA00023015"/>
    </source>
</evidence>
<comment type="similarity">
    <text evidence="1">Belongs to the sigma-70 factor family. ECF subfamily.</text>
</comment>
<organism evidence="7 8">
    <name type="scientific">Glacieibacterium arshaanense</name>
    <dbReference type="NCBI Taxonomy" id="2511025"/>
    <lineage>
        <taxon>Bacteria</taxon>
        <taxon>Pseudomonadati</taxon>
        <taxon>Pseudomonadota</taxon>
        <taxon>Alphaproteobacteria</taxon>
        <taxon>Sphingomonadales</taxon>
        <taxon>Sphingosinicellaceae</taxon>
        <taxon>Glacieibacterium</taxon>
    </lineage>
</organism>
<dbReference type="CDD" id="cd06171">
    <property type="entry name" value="Sigma70_r4"/>
    <property type="match status" value="1"/>
</dbReference>
<dbReference type="Gene3D" id="1.10.1740.10">
    <property type="match status" value="1"/>
</dbReference>
<dbReference type="InterPro" id="IPR036388">
    <property type="entry name" value="WH-like_DNA-bd_sf"/>
</dbReference>
<comment type="caution">
    <text evidence="7">The sequence shown here is derived from an EMBL/GenBank/DDBJ whole genome shotgun (WGS) entry which is preliminary data.</text>
</comment>
<dbReference type="NCBIfam" id="TIGR02937">
    <property type="entry name" value="sigma70-ECF"/>
    <property type="match status" value="1"/>
</dbReference>
<keyword evidence="3" id="KW-0731">Sigma factor</keyword>
<feature type="domain" description="RNA polymerase sigma-70 region 2" evidence="5">
    <location>
        <begin position="83"/>
        <end position="140"/>
    </location>
</feature>